<dbReference type="PANTHER" id="PTHR12526">
    <property type="entry name" value="GLYCOSYLTRANSFERASE"/>
    <property type="match status" value="1"/>
</dbReference>
<accession>A0A377HL49</accession>
<dbReference type="Proteomes" id="UP000254512">
    <property type="component" value="Unassembled WGS sequence"/>
</dbReference>
<dbReference type="SUPFAM" id="SSF53756">
    <property type="entry name" value="UDP-Glycosyltransferase/glycogen phosphorylase"/>
    <property type="match status" value="1"/>
</dbReference>
<keyword evidence="1 4" id="KW-0328">Glycosyltransferase</keyword>
<gene>
    <name evidence="4" type="ORF">NCTC11645_01282</name>
</gene>
<protein>
    <submittedName>
        <fullName evidence="4">UDP-D-galactose:(Glucosyl)lipopolysaccharide-1,6-D-galactosyltransferase</fullName>
    </submittedName>
</protein>
<evidence type="ECO:0000313" key="5">
    <source>
        <dbReference type="Proteomes" id="UP000254512"/>
    </source>
</evidence>
<evidence type="ECO:0000259" key="3">
    <source>
        <dbReference type="Pfam" id="PF00534"/>
    </source>
</evidence>
<dbReference type="RefSeq" id="WP_115659561.1">
    <property type="nucleotide sequence ID" value="NZ_UGHD01000002.1"/>
</dbReference>
<dbReference type="InterPro" id="IPR001296">
    <property type="entry name" value="Glyco_trans_1"/>
</dbReference>
<organism evidence="4 5">
    <name type="scientific">Grimontia hollisae</name>
    <name type="common">Vibrio hollisae</name>
    <dbReference type="NCBI Taxonomy" id="673"/>
    <lineage>
        <taxon>Bacteria</taxon>
        <taxon>Pseudomonadati</taxon>
        <taxon>Pseudomonadota</taxon>
        <taxon>Gammaproteobacteria</taxon>
        <taxon>Vibrionales</taxon>
        <taxon>Vibrionaceae</taxon>
        <taxon>Grimontia</taxon>
    </lineage>
</organism>
<reference evidence="4 5" key="1">
    <citation type="submission" date="2018-06" db="EMBL/GenBank/DDBJ databases">
        <authorList>
            <consortium name="Pathogen Informatics"/>
            <person name="Doyle S."/>
        </authorList>
    </citation>
    <scope>NUCLEOTIDE SEQUENCE [LARGE SCALE GENOMIC DNA]</scope>
    <source>
        <strain evidence="4 5">NCTC11645</strain>
    </source>
</reference>
<evidence type="ECO:0000256" key="2">
    <source>
        <dbReference type="ARBA" id="ARBA00022679"/>
    </source>
</evidence>
<evidence type="ECO:0000256" key="1">
    <source>
        <dbReference type="ARBA" id="ARBA00022676"/>
    </source>
</evidence>
<dbReference type="EMBL" id="UGHD01000002">
    <property type="protein sequence ID" value="STO56907.1"/>
    <property type="molecule type" value="Genomic_DNA"/>
</dbReference>
<feature type="domain" description="Glycosyl transferase family 1" evidence="3">
    <location>
        <begin position="174"/>
        <end position="316"/>
    </location>
</feature>
<dbReference type="Pfam" id="PF00534">
    <property type="entry name" value="Glycos_transf_1"/>
    <property type="match status" value="1"/>
</dbReference>
<proteinExistence type="predicted"/>
<dbReference type="Gene3D" id="3.40.50.2000">
    <property type="entry name" value="Glycogen Phosphorylase B"/>
    <property type="match status" value="2"/>
</dbReference>
<evidence type="ECO:0000313" key="4">
    <source>
        <dbReference type="EMBL" id="STO56907.1"/>
    </source>
</evidence>
<dbReference type="PANTHER" id="PTHR12526:SF629">
    <property type="entry name" value="TEICHURONIC ACID BIOSYNTHESIS GLYCOSYLTRANSFERASE TUAH-RELATED"/>
    <property type="match status" value="1"/>
</dbReference>
<dbReference type="GO" id="GO:0016757">
    <property type="term" value="F:glycosyltransferase activity"/>
    <property type="evidence" value="ECO:0007669"/>
    <property type="project" value="UniProtKB-KW"/>
</dbReference>
<keyword evidence="2 4" id="KW-0808">Transferase</keyword>
<sequence>MMKVCVLGYNPTKIGGIESFSRNLKEIINYTVEFVYEYNEQGPFEIDGKRPVLEYNKLNRFFNKVSFSKYSLYKIKRQLSLGNYDVVIANSPKYLDVIPNLNKVILVQHTTVENMWSSKFKFNKNKKLLELSRQVYKIISLSDLEREALITKFGYQDNKVFTINMINTLPIRRKISKPKKSLVMLTRFQNEIKRLDLVINAMKLLPDFQLNIYGNGIDEDYLKEISEDLSNVNVYPATTDKQYILDNNGIYVISSEFEGFPVSLLEALSRGLPVIVRNSFLSAPCFIKNNGVLLDKEWSDERFCEAVNYCYENYEMLSANSILESSRYSKSKLAPIWNQLISELYRI</sequence>
<dbReference type="AlphaFoldDB" id="A0A377HL49"/>
<name>A0A377HL49_GRIHO</name>
<dbReference type="GO" id="GO:1901135">
    <property type="term" value="P:carbohydrate derivative metabolic process"/>
    <property type="evidence" value="ECO:0007669"/>
    <property type="project" value="UniProtKB-ARBA"/>
</dbReference>